<keyword evidence="3" id="KW-1185">Reference proteome</keyword>
<accession>A0A1S6UBB2</accession>
<dbReference type="EMBL" id="KY630187">
    <property type="protein sequence ID" value="AQW89045.1"/>
    <property type="molecule type" value="Genomic_DNA"/>
</dbReference>
<dbReference type="Proteomes" id="UP000221837">
    <property type="component" value="Genome"/>
</dbReference>
<sequence length="346" mass="40866">MLAFKSDKTSLLDLSVEEIRRLAWRHMDFSDFEDEINDKKFLIRMRLADKNMFSYILTRDEVCFLNKETIGFMLESLGSDFTEEVNANMFRDNAQYPIEFLERYNRNIPMYHVENQKCITPEFLSKYKNRMDLSNFWSRFSRNQDVSTYAVWANYNDGEFRSDMEEYCVTRYYTAAQLASCGMTAPEYYNNIMNEQRVMSGDPCSDGQRSYAIWLRKYRRTFKDETGYPTWDQLLQLFEQHPRMNNNGYIDWLFDRAVRHDDEYISEYRETLEIGEVSERAYANETGETPDGEAVDVEEGCQCDSCVADRERARQRQSQEAPIDLSEAVTVAMSPMTSEVRQPTES</sequence>
<protein>
    <submittedName>
        <fullName evidence="2">Uncharacterized protein</fullName>
    </submittedName>
</protein>
<reference evidence="2" key="1">
    <citation type="submission" date="2017-02" db="EMBL/GenBank/DDBJ databases">
        <title>Genome sequence of Serratia marcescens phage BF.</title>
        <authorList>
            <person name="Casey E."/>
            <person name="Fitzgerald B."/>
            <person name="Mahony J."/>
            <person name="Lugli G."/>
            <person name="Ventura M."/>
            <person name="van Sinderen D."/>
        </authorList>
    </citation>
    <scope>NUCLEOTIDE SEQUENCE [LARGE SCALE GENOMIC DNA]</scope>
</reference>
<evidence type="ECO:0000256" key="1">
    <source>
        <dbReference type="SAM" id="MobiDB-lite"/>
    </source>
</evidence>
<proteinExistence type="predicted"/>
<name>A0A1S6UBB2_9CAUD</name>
<feature type="compositionally biased region" description="Polar residues" evidence="1">
    <location>
        <begin position="335"/>
        <end position="346"/>
    </location>
</feature>
<organism evidence="2 3">
    <name type="scientific">Serratia phage BF</name>
    <dbReference type="NCBI Taxonomy" id="1962671"/>
    <lineage>
        <taxon>Viruses</taxon>
        <taxon>Duplodnaviria</taxon>
        <taxon>Heunggongvirae</taxon>
        <taxon>Uroviricota</taxon>
        <taxon>Caudoviricetes</taxon>
        <taxon>Eneladusvirus</taxon>
        <taxon>Eneladusvirus BF</taxon>
    </lineage>
</organism>
<gene>
    <name evidence="2" type="ORF">BF_0520</name>
</gene>
<evidence type="ECO:0000313" key="2">
    <source>
        <dbReference type="EMBL" id="AQW89045.1"/>
    </source>
</evidence>
<feature type="region of interest" description="Disordered" evidence="1">
    <location>
        <begin position="311"/>
        <end position="346"/>
    </location>
</feature>
<dbReference type="OrthoDB" id="16407at10239"/>
<evidence type="ECO:0000313" key="3">
    <source>
        <dbReference type="Proteomes" id="UP000221837"/>
    </source>
</evidence>